<gene>
    <name evidence="12" type="ORF">J2S17_001505</name>
</gene>
<evidence type="ECO:0000256" key="9">
    <source>
        <dbReference type="RuleBase" id="RU003691"/>
    </source>
</evidence>
<keyword evidence="13" id="KW-1185">Reference proteome</keyword>
<dbReference type="InterPro" id="IPR016156">
    <property type="entry name" value="FAD/NAD-linked_Rdtase_dimer_sf"/>
</dbReference>
<dbReference type="InterPro" id="IPR036188">
    <property type="entry name" value="FAD/NAD-bd_sf"/>
</dbReference>
<keyword evidence="5 9" id="KW-0560">Oxidoreductase</keyword>
<dbReference type="InterPro" id="IPR023753">
    <property type="entry name" value="FAD/NAD-binding_dom"/>
</dbReference>
<dbReference type="PANTHER" id="PTHR22912:SF151">
    <property type="entry name" value="DIHYDROLIPOYL DEHYDROGENASE, MITOCHONDRIAL"/>
    <property type="match status" value="1"/>
</dbReference>
<dbReference type="InterPro" id="IPR012999">
    <property type="entry name" value="Pyr_OxRdtase_I_AS"/>
</dbReference>
<evidence type="ECO:0000256" key="4">
    <source>
        <dbReference type="ARBA" id="ARBA00022827"/>
    </source>
</evidence>
<dbReference type="Proteomes" id="UP001238088">
    <property type="component" value="Unassembled WGS sequence"/>
</dbReference>
<comment type="caution">
    <text evidence="12">The sequence shown here is derived from an EMBL/GenBank/DDBJ whole genome shotgun (WGS) entry which is preliminary data.</text>
</comment>
<evidence type="ECO:0000313" key="12">
    <source>
        <dbReference type="EMBL" id="MDQ0269633.1"/>
    </source>
</evidence>
<keyword evidence="4 9" id="KW-0274">FAD</keyword>
<comment type="similarity">
    <text evidence="2 9">Belongs to the class-I pyridine nucleotide-disulfide oxidoreductase family.</text>
</comment>
<dbReference type="Pfam" id="PF02852">
    <property type="entry name" value="Pyr_redox_dim"/>
    <property type="match status" value="1"/>
</dbReference>
<dbReference type="PIRSF" id="PIRSF000350">
    <property type="entry name" value="Mercury_reductase_MerA"/>
    <property type="match status" value="1"/>
</dbReference>
<dbReference type="InterPro" id="IPR004099">
    <property type="entry name" value="Pyr_nucl-diS_OxRdtase_dimer"/>
</dbReference>
<dbReference type="Pfam" id="PF07992">
    <property type="entry name" value="Pyr_redox_2"/>
    <property type="match status" value="1"/>
</dbReference>
<dbReference type="EC" id="1.8.1.4" evidence="12"/>
<dbReference type="PROSITE" id="PS00076">
    <property type="entry name" value="PYRIDINE_REDOX_1"/>
    <property type="match status" value="1"/>
</dbReference>
<dbReference type="Gene3D" id="3.50.50.60">
    <property type="entry name" value="FAD/NAD(P)-binding domain"/>
    <property type="match status" value="2"/>
</dbReference>
<evidence type="ECO:0000256" key="7">
    <source>
        <dbReference type="ARBA" id="ARBA00023157"/>
    </source>
</evidence>
<dbReference type="InterPro" id="IPR036291">
    <property type="entry name" value="NAD(P)-bd_dom_sf"/>
</dbReference>
<accession>A0ABU0AEF5</accession>
<dbReference type="SUPFAM" id="SSF55424">
    <property type="entry name" value="FAD/NAD-linked reductases, dimerisation (C-terminal) domain"/>
    <property type="match status" value="1"/>
</dbReference>
<dbReference type="EMBL" id="JAUSUB010000005">
    <property type="protein sequence ID" value="MDQ0269633.1"/>
    <property type="molecule type" value="Genomic_DNA"/>
</dbReference>
<dbReference type="RefSeq" id="WP_307473356.1">
    <property type="nucleotide sequence ID" value="NZ_JAUSUB010000005.1"/>
</dbReference>
<dbReference type="PRINTS" id="PR00368">
    <property type="entry name" value="FADPNR"/>
</dbReference>
<evidence type="ECO:0000256" key="5">
    <source>
        <dbReference type="ARBA" id="ARBA00023002"/>
    </source>
</evidence>
<reference evidence="12 13" key="1">
    <citation type="submission" date="2023-07" db="EMBL/GenBank/DDBJ databases">
        <title>Genomic Encyclopedia of Type Strains, Phase IV (KMG-IV): sequencing the most valuable type-strain genomes for metagenomic binning, comparative biology and taxonomic classification.</title>
        <authorList>
            <person name="Goeker M."/>
        </authorList>
    </citation>
    <scope>NUCLEOTIDE SEQUENCE [LARGE SCALE GENOMIC DNA]</scope>
    <source>
        <strain evidence="12 13">DSM 23494</strain>
    </source>
</reference>
<dbReference type="SUPFAM" id="SSF51735">
    <property type="entry name" value="NAD(P)-binding Rossmann-fold domains"/>
    <property type="match status" value="1"/>
</dbReference>
<evidence type="ECO:0000256" key="6">
    <source>
        <dbReference type="ARBA" id="ARBA00023027"/>
    </source>
</evidence>
<evidence type="ECO:0000259" key="10">
    <source>
        <dbReference type="Pfam" id="PF02852"/>
    </source>
</evidence>
<dbReference type="InterPro" id="IPR050151">
    <property type="entry name" value="Class-I_Pyr_Nuc-Dis_Oxidored"/>
</dbReference>
<keyword evidence="8 9" id="KW-0676">Redox-active center</keyword>
<dbReference type="SUPFAM" id="SSF51905">
    <property type="entry name" value="FAD/NAD(P)-binding domain"/>
    <property type="match status" value="1"/>
</dbReference>
<feature type="domain" description="Pyridine nucleotide-disulphide oxidoreductase dimerisation" evidence="10">
    <location>
        <begin position="347"/>
        <end position="456"/>
    </location>
</feature>
<dbReference type="Gene3D" id="3.30.390.30">
    <property type="match status" value="1"/>
</dbReference>
<evidence type="ECO:0000259" key="11">
    <source>
        <dbReference type="Pfam" id="PF07992"/>
    </source>
</evidence>
<sequence length="477" mass="52040">MVVGELAHERDLVIIGGGAGGYQAAIRASQLGKKVTLIERSELGGVCLNQGCIPSKILTRAADSYMTSKENIAFGIEYNQLLFHFDKLHAYKMKTIDQLKKGISALCESNQIEMIKGSAFFLTENKIGVENGEQYDVYRFAHAVIATGSSPLQHDGITPDYLRIHDSFSITSLEVLPETLLIYGSDYLSIEIAMAFQALGSKVTIVIAEDDFSFDLSINRELIRNLKRNQIKVIKNAKKFAVSQCLESITASFHLNGIVQEIVASHLFIASMIQPNTKEMGLDRIGISTDGLGFIHVTEQCRTSLSHIYAIGDVTQGPALAVKAIKQGKVAAEALTGICADADLRFIPTVAHTRPPIASAGLTEQQAIQEGYQVEIGHYPLSGNGYASVIGKKQGFVKIIMDKENHVLLGIHMMGEGVIELISNGITTLEMAARDEDLIAPLYPHPSINEGMMEAAEALRNQAIHIFSKPKEKKQKA</sequence>
<keyword evidence="7" id="KW-1015">Disulfide bond</keyword>
<proteinExistence type="inferred from homology"/>
<dbReference type="PRINTS" id="PR00411">
    <property type="entry name" value="PNDRDTASEI"/>
</dbReference>
<name>A0ABU0AEF5_9BACI</name>
<protein>
    <submittedName>
        <fullName evidence="12">Dihydrolipoamide dehydrogenase</fullName>
        <ecNumber evidence="12">1.8.1.4</ecNumber>
    </submittedName>
</protein>
<evidence type="ECO:0000313" key="13">
    <source>
        <dbReference type="Proteomes" id="UP001238088"/>
    </source>
</evidence>
<dbReference type="InterPro" id="IPR001100">
    <property type="entry name" value="Pyr_nuc-diS_OxRdtase"/>
</dbReference>
<feature type="domain" description="FAD/NAD(P)-binding" evidence="11">
    <location>
        <begin position="11"/>
        <end position="328"/>
    </location>
</feature>
<keyword evidence="6" id="KW-0520">NAD</keyword>
<evidence type="ECO:0000256" key="3">
    <source>
        <dbReference type="ARBA" id="ARBA00022630"/>
    </source>
</evidence>
<evidence type="ECO:0000256" key="1">
    <source>
        <dbReference type="ARBA" id="ARBA00001974"/>
    </source>
</evidence>
<evidence type="ECO:0000256" key="8">
    <source>
        <dbReference type="ARBA" id="ARBA00023284"/>
    </source>
</evidence>
<keyword evidence="3 9" id="KW-0285">Flavoprotein</keyword>
<comment type="cofactor">
    <cofactor evidence="1">
        <name>FAD</name>
        <dbReference type="ChEBI" id="CHEBI:57692"/>
    </cofactor>
</comment>
<evidence type="ECO:0000256" key="2">
    <source>
        <dbReference type="ARBA" id="ARBA00007532"/>
    </source>
</evidence>
<dbReference type="PANTHER" id="PTHR22912">
    <property type="entry name" value="DISULFIDE OXIDOREDUCTASE"/>
    <property type="match status" value="1"/>
</dbReference>
<dbReference type="GO" id="GO:0004148">
    <property type="term" value="F:dihydrolipoyl dehydrogenase (NADH) activity"/>
    <property type="evidence" value="ECO:0007669"/>
    <property type="project" value="UniProtKB-EC"/>
</dbReference>
<organism evidence="12 13">
    <name type="scientific">Cytobacillus purgationiresistens</name>
    <dbReference type="NCBI Taxonomy" id="863449"/>
    <lineage>
        <taxon>Bacteria</taxon>
        <taxon>Bacillati</taxon>
        <taxon>Bacillota</taxon>
        <taxon>Bacilli</taxon>
        <taxon>Bacillales</taxon>
        <taxon>Bacillaceae</taxon>
        <taxon>Cytobacillus</taxon>
    </lineage>
</organism>